<accession>A0A9W8TR24</accession>
<organism evidence="2 3">
    <name type="scientific">Xylaria arbuscula</name>
    <dbReference type="NCBI Taxonomy" id="114810"/>
    <lineage>
        <taxon>Eukaryota</taxon>
        <taxon>Fungi</taxon>
        <taxon>Dikarya</taxon>
        <taxon>Ascomycota</taxon>
        <taxon>Pezizomycotina</taxon>
        <taxon>Sordariomycetes</taxon>
        <taxon>Xylariomycetidae</taxon>
        <taxon>Xylariales</taxon>
        <taxon>Xylariaceae</taxon>
        <taxon>Xylaria</taxon>
    </lineage>
</organism>
<proteinExistence type="predicted"/>
<evidence type="ECO:0000256" key="1">
    <source>
        <dbReference type="SAM" id="MobiDB-lite"/>
    </source>
</evidence>
<sequence>MESNNKKQKTRKHGHQKQSSSSSGSTFNPIAQEFSPSPSWAEDQQAHRSHPWPDMTESGRQGQVQYAPVGPRGYSQGDNRMGANNRVAPQAVASTSRPSHQQWTQQQQHQQPLMNAPWQLTPSPSTFPSAQYSTPQSSGSSRSPYSSTSQPSPFYPAAPHPWGGYYHSIGQPDNRQLGQSFNQGSNAGTSKQPQSRVTSTSSQPPQPPPFDAEKHARERIRVQVEDTARARSFEDDDIFYPHND</sequence>
<feature type="compositionally biased region" description="Low complexity" evidence="1">
    <location>
        <begin position="129"/>
        <end position="152"/>
    </location>
</feature>
<comment type="caution">
    <text evidence="2">The sequence shown here is derived from an EMBL/GenBank/DDBJ whole genome shotgun (WGS) entry which is preliminary data.</text>
</comment>
<feature type="region of interest" description="Disordered" evidence="1">
    <location>
        <begin position="1"/>
        <end position="244"/>
    </location>
</feature>
<feature type="compositionally biased region" description="Polar residues" evidence="1">
    <location>
        <begin position="118"/>
        <end position="128"/>
    </location>
</feature>
<feature type="compositionally biased region" description="Basic and acidic residues" evidence="1">
    <location>
        <begin position="211"/>
        <end position="233"/>
    </location>
</feature>
<protein>
    <submittedName>
        <fullName evidence="2">Uncharacterized protein</fullName>
    </submittedName>
</protein>
<gene>
    <name evidence="2" type="ORF">NPX13_g484</name>
</gene>
<feature type="compositionally biased region" description="Basic residues" evidence="1">
    <location>
        <begin position="1"/>
        <end position="16"/>
    </location>
</feature>
<reference evidence="2" key="1">
    <citation type="submission" date="2022-07" db="EMBL/GenBank/DDBJ databases">
        <title>Genome Sequence of Xylaria arbuscula.</title>
        <authorList>
            <person name="Buettner E."/>
        </authorList>
    </citation>
    <scope>NUCLEOTIDE SEQUENCE</scope>
    <source>
        <strain evidence="2">VT107</strain>
    </source>
</reference>
<dbReference type="Proteomes" id="UP001148614">
    <property type="component" value="Unassembled WGS sequence"/>
</dbReference>
<feature type="compositionally biased region" description="Polar residues" evidence="1">
    <location>
        <begin position="26"/>
        <end position="38"/>
    </location>
</feature>
<evidence type="ECO:0000313" key="2">
    <source>
        <dbReference type="EMBL" id="KAJ3580088.1"/>
    </source>
</evidence>
<keyword evidence="3" id="KW-1185">Reference proteome</keyword>
<dbReference type="EMBL" id="JANPWZ010000031">
    <property type="protein sequence ID" value="KAJ3580088.1"/>
    <property type="molecule type" value="Genomic_DNA"/>
</dbReference>
<name>A0A9W8TR24_9PEZI</name>
<feature type="compositionally biased region" description="Low complexity" evidence="1">
    <location>
        <begin position="192"/>
        <end position="203"/>
    </location>
</feature>
<evidence type="ECO:0000313" key="3">
    <source>
        <dbReference type="Proteomes" id="UP001148614"/>
    </source>
</evidence>
<dbReference type="AlphaFoldDB" id="A0A9W8TR24"/>
<feature type="compositionally biased region" description="Low complexity" evidence="1">
    <location>
        <begin position="100"/>
        <end position="111"/>
    </location>
</feature>
<feature type="compositionally biased region" description="Polar residues" evidence="1">
    <location>
        <begin position="171"/>
        <end position="191"/>
    </location>
</feature>